<feature type="chain" id="PRO_5002206229" evidence="1">
    <location>
        <begin position="28"/>
        <end position="109"/>
    </location>
</feature>
<gene>
    <name evidence="2" type="ORF">K443DRAFT_31707</name>
</gene>
<evidence type="ECO:0000313" key="3">
    <source>
        <dbReference type="Proteomes" id="UP000054477"/>
    </source>
</evidence>
<dbReference type="EMBL" id="KN838549">
    <property type="protein sequence ID" value="KIK07038.1"/>
    <property type="molecule type" value="Genomic_DNA"/>
</dbReference>
<name>A0A0C9YGA6_9AGAR</name>
<dbReference type="Proteomes" id="UP000054477">
    <property type="component" value="Unassembled WGS sequence"/>
</dbReference>
<dbReference type="OrthoDB" id="3105089at2759"/>
<evidence type="ECO:0000256" key="1">
    <source>
        <dbReference type="SAM" id="SignalP"/>
    </source>
</evidence>
<protein>
    <submittedName>
        <fullName evidence="2">Uncharacterized protein</fullName>
    </submittedName>
</protein>
<feature type="non-terminal residue" evidence="2">
    <location>
        <position position="109"/>
    </location>
</feature>
<accession>A0A0C9YGA6</accession>
<feature type="signal peptide" evidence="1">
    <location>
        <begin position="1"/>
        <end position="27"/>
    </location>
</feature>
<sequence>FSHFFQFFWLYLHYLPYLEICTDHVNTTPKMSTITIFALLTIFGNAHRPCKHYPNIVNNGVHYVSSFFPDFLAIFALITIFGNVHTPCKQHPNNITHHTIPIFFLILLI</sequence>
<organism evidence="2 3">
    <name type="scientific">Laccaria amethystina LaAM-08-1</name>
    <dbReference type="NCBI Taxonomy" id="1095629"/>
    <lineage>
        <taxon>Eukaryota</taxon>
        <taxon>Fungi</taxon>
        <taxon>Dikarya</taxon>
        <taxon>Basidiomycota</taxon>
        <taxon>Agaricomycotina</taxon>
        <taxon>Agaricomycetes</taxon>
        <taxon>Agaricomycetidae</taxon>
        <taxon>Agaricales</taxon>
        <taxon>Agaricineae</taxon>
        <taxon>Hydnangiaceae</taxon>
        <taxon>Laccaria</taxon>
    </lineage>
</organism>
<feature type="non-terminal residue" evidence="2">
    <location>
        <position position="1"/>
    </location>
</feature>
<keyword evidence="3" id="KW-1185">Reference proteome</keyword>
<evidence type="ECO:0000313" key="2">
    <source>
        <dbReference type="EMBL" id="KIK07038.1"/>
    </source>
</evidence>
<dbReference type="HOGENOM" id="CLU_169367_0_0_1"/>
<keyword evidence="1" id="KW-0732">Signal</keyword>
<reference evidence="2 3" key="1">
    <citation type="submission" date="2014-04" db="EMBL/GenBank/DDBJ databases">
        <authorList>
            <consortium name="DOE Joint Genome Institute"/>
            <person name="Kuo A."/>
            <person name="Kohler A."/>
            <person name="Nagy L.G."/>
            <person name="Floudas D."/>
            <person name="Copeland A."/>
            <person name="Barry K.W."/>
            <person name="Cichocki N."/>
            <person name="Veneault-Fourrey C."/>
            <person name="LaButti K."/>
            <person name="Lindquist E.A."/>
            <person name="Lipzen A."/>
            <person name="Lundell T."/>
            <person name="Morin E."/>
            <person name="Murat C."/>
            <person name="Sun H."/>
            <person name="Tunlid A."/>
            <person name="Henrissat B."/>
            <person name="Grigoriev I.V."/>
            <person name="Hibbett D.S."/>
            <person name="Martin F."/>
            <person name="Nordberg H.P."/>
            <person name="Cantor M.N."/>
            <person name="Hua S.X."/>
        </authorList>
    </citation>
    <scope>NUCLEOTIDE SEQUENCE [LARGE SCALE GENOMIC DNA]</scope>
    <source>
        <strain evidence="2 3">LaAM-08-1</strain>
    </source>
</reference>
<proteinExistence type="predicted"/>
<reference evidence="3" key="2">
    <citation type="submission" date="2015-01" db="EMBL/GenBank/DDBJ databases">
        <title>Evolutionary Origins and Diversification of the Mycorrhizal Mutualists.</title>
        <authorList>
            <consortium name="DOE Joint Genome Institute"/>
            <consortium name="Mycorrhizal Genomics Consortium"/>
            <person name="Kohler A."/>
            <person name="Kuo A."/>
            <person name="Nagy L.G."/>
            <person name="Floudas D."/>
            <person name="Copeland A."/>
            <person name="Barry K.W."/>
            <person name="Cichocki N."/>
            <person name="Veneault-Fourrey C."/>
            <person name="LaButti K."/>
            <person name="Lindquist E.A."/>
            <person name="Lipzen A."/>
            <person name="Lundell T."/>
            <person name="Morin E."/>
            <person name="Murat C."/>
            <person name="Riley R."/>
            <person name="Ohm R."/>
            <person name="Sun H."/>
            <person name="Tunlid A."/>
            <person name="Henrissat B."/>
            <person name="Grigoriev I.V."/>
            <person name="Hibbett D.S."/>
            <person name="Martin F."/>
        </authorList>
    </citation>
    <scope>NUCLEOTIDE SEQUENCE [LARGE SCALE GENOMIC DNA]</scope>
    <source>
        <strain evidence="3">LaAM-08-1</strain>
    </source>
</reference>
<dbReference type="AlphaFoldDB" id="A0A0C9YGA6"/>